<evidence type="ECO:0000256" key="6">
    <source>
        <dbReference type="RuleBase" id="RU000461"/>
    </source>
</evidence>
<dbReference type="AlphaFoldDB" id="A0A9P9GY07"/>
<keyword evidence="9" id="KW-1185">Reference proteome</keyword>
<comment type="cofactor">
    <cofactor evidence="1 5">
        <name>heme</name>
        <dbReference type="ChEBI" id="CHEBI:30413"/>
    </cofactor>
</comment>
<keyword evidence="7" id="KW-0472">Membrane</keyword>
<organism evidence="8 9">
    <name type="scientific">Fusarium redolens</name>
    <dbReference type="NCBI Taxonomy" id="48865"/>
    <lineage>
        <taxon>Eukaryota</taxon>
        <taxon>Fungi</taxon>
        <taxon>Dikarya</taxon>
        <taxon>Ascomycota</taxon>
        <taxon>Pezizomycotina</taxon>
        <taxon>Sordariomycetes</taxon>
        <taxon>Hypocreomycetidae</taxon>
        <taxon>Hypocreales</taxon>
        <taxon>Nectriaceae</taxon>
        <taxon>Fusarium</taxon>
        <taxon>Fusarium redolens species complex</taxon>
    </lineage>
</organism>
<evidence type="ECO:0000256" key="4">
    <source>
        <dbReference type="ARBA" id="ARBA00023004"/>
    </source>
</evidence>
<dbReference type="GO" id="GO:0016705">
    <property type="term" value="F:oxidoreductase activity, acting on paired donors, with incorporation or reduction of molecular oxygen"/>
    <property type="evidence" value="ECO:0007669"/>
    <property type="project" value="InterPro"/>
</dbReference>
<feature type="transmembrane region" description="Helical" evidence="7">
    <location>
        <begin position="12"/>
        <end position="34"/>
    </location>
</feature>
<dbReference type="PRINTS" id="PR00385">
    <property type="entry name" value="P450"/>
</dbReference>
<dbReference type="Proteomes" id="UP000720189">
    <property type="component" value="Unassembled WGS sequence"/>
</dbReference>
<dbReference type="CDD" id="cd11060">
    <property type="entry name" value="CYP57A1-like"/>
    <property type="match status" value="1"/>
</dbReference>
<keyword evidence="4 5" id="KW-0408">Iron</keyword>
<keyword evidence="6" id="KW-0503">Monooxygenase</keyword>
<dbReference type="PROSITE" id="PS00086">
    <property type="entry name" value="CYTOCHROME_P450"/>
    <property type="match status" value="1"/>
</dbReference>
<dbReference type="GeneID" id="70217907"/>
<dbReference type="GO" id="GO:0005506">
    <property type="term" value="F:iron ion binding"/>
    <property type="evidence" value="ECO:0007669"/>
    <property type="project" value="InterPro"/>
</dbReference>
<protein>
    <submittedName>
        <fullName evidence="8">Cytochrome P450</fullName>
    </submittedName>
</protein>
<evidence type="ECO:0000313" key="8">
    <source>
        <dbReference type="EMBL" id="KAH7247593.1"/>
    </source>
</evidence>
<sequence>MAPTVSISFPSFSTIALAVAGYVLFSILYQIVYYRFFHPLAYFPGPFWGSVTRLWITYHNVKGRENDVCEALHKKYGPVMRVTPTMLLISDATKLPLIYHRAADKSQHYITGSTGSTEAIFNMQSHKMHARYRKIASAPYSLTNIKKMEPLVDAQLRYWLSRLEDLFASPNTATTMKMGEKSFDFCPWAVYMAYDVMSEVGFGAPFGFVSRGGDVGGLIKGLRDGLLPFGIMARMYPLTNLIKKTRIGDKFFVVKPQHENGFGALMRFRDDLIEKRLRDLEVGKTVRFDLLQTFIEARDENGQPLPLEYIKAEILIVLLAGADSTGTAFQALVKYVLTSPPIYTKVMAELDAATHAKKLSSPIPRQEEVLAHCPYYVACVREAMRLVPSASSIFPRLVSKGGIELDGKYVPEGLEVTANTYLVNRDTNIYGDDAGEFRPERWLESEEKAREYTKYSMTFGYGSRVCLGQHLAKMEMYKAPLQFFRNFKVTLCDTERPARYQVKGGVAFFEDMWINIQRRDPEERGQGLVRLDRA</sequence>
<dbReference type="InterPro" id="IPR002401">
    <property type="entry name" value="Cyt_P450_E_grp-I"/>
</dbReference>
<evidence type="ECO:0000256" key="1">
    <source>
        <dbReference type="ARBA" id="ARBA00001971"/>
    </source>
</evidence>
<dbReference type="RefSeq" id="XP_046048176.1">
    <property type="nucleotide sequence ID" value="XM_046187953.1"/>
</dbReference>
<keyword evidence="3 5" id="KW-0479">Metal-binding</keyword>
<dbReference type="OrthoDB" id="3934656at2759"/>
<dbReference type="InterPro" id="IPR050121">
    <property type="entry name" value="Cytochrome_P450_monoxygenase"/>
</dbReference>
<gene>
    <name evidence="8" type="ORF">BKA55DRAFT_514171</name>
</gene>
<dbReference type="GO" id="GO:0004497">
    <property type="term" value="F:monooxygenase activity"/>
    <property type="evidence" value="ECO:0007669"/>
    <property type="project" value="UniProtKB-KW"/>
</dbReference>
<evidence type="ECO:0000256" key="2">
    <source>
        <dbReference type="ARBA" id="ARBA00022617"/>
    </source>
</evidence>
<accession>A0A9P9GY07</accession>
<dbReference type="PANTHER" id="PTHR24305:SF85">
    <property type="entry name" value="P450, PUTATIVE (EUROFUNG)-RELATED"/>
    <property type="match status" value="1"/>
</dbReference>
<dbReference type="Gene3D" id="1.10.630.10">
    <property type="entry name" value="Cytochrome P450"/>
    <property type="match status" value="1"/>
</dbReference>
<evidence type="ECO:0000256" key="3">
    <source>
        <dbReference type="ARBA" id="ARBA00022723"/>
    </source>
</evidence>
<keyword evidence="7" id="KW-0812">Transmembrane</keyword>
<keyword evidence="7" id="KW-1133">Transmembrane helix</keyword>
<feature type="binding site" description="axial binding residue" evidence="5">
    <location>
        <position position="466"/>
    </location>
    <ligand>
        <name>heme</name>
        <dbReference type="ChEBI" id="CHEBI:30413"/>
    </ligand>
    <ligandPart>
        <name>Fe</name>
        <dbReference type="ChEBI" id="CHEBI:18248"/>
    </ligandPart>
</feature>
<dbReference type="InterPro" id="IPR017972">
    <property type="entry name" value="Cyt_P450_CS"/>
</dbReference>
<dbReference type="InterPro" id="IPR036396">
    <property type="entry name" value="Cyt_P450_sf"/>
</dbReference>
<dbReference type="Pfam" id="PF00067">
    <property type="entry name" value="p450"/>
    <property type="match status" value="1"/>
</dbReference>
<dbReference type="EMBL" id="JAGMUX010000010">
    <property type="protein sequence ID" value="KAH7247593.1"/>
    <property type="molecule type" value="Genomic_DNA"/>
</dbReference>
<reference evidence="8" key="1">
    <citation type="journal article" date="2021" name="Nat. Commun.">
        <title>Genetic determinants of endophytism in the Arabidopsis root mycobiome.</title>
        <authorList>
            <person name="Mesny F."/>
            <person name="Miyauchi S."/>
            <person name="Thiergart T."/>
            <person name="Pickel B."/>
            <person name="Atanasova L."/>
            <person name="Karlsson M."/>
            <person name="Huettel B."/>
            <person name="Barry K.W."/>
            <person name="Haridas S."/>
            <person name="Chen C."/>
            <person name="Bauer D."/>
            <person name="Andreopoulos W."/>
            <person name="Pangilinan J."/>
            <person name="LaButti K."/>
            <person name="Riley R."/>
            <person name="Lipzen A."/>
            <person name="Clum A."/>
            <person name="Drula E."/>
            <person name="Henrissat B."/>
            <person name="Kohler A."/>
            <person name="Grigoriev I.V."/>
            <person name="Martin F.M."/>
            <person name="Hacquard S."/>
        </authorList>
    </citation>
    <scope>NUCLEOTIDE SEQUENCE</scope>
    <source>
        <strain evidence="8">MPI-CAGE-AT-0023</strain>
    </source>
</reference>
<evidence type="ECO:0000313" key="9">
    <source>
        <dbReference type="Proteomes" id="UP000720189"/>
    </source>
</evidence>
<dbReference type="PANTHER" id="PTHR24305">
    <property type="entry name" value="CYTOCHROME P450"/>
    <property type="match status" value="1"/>
</dbReference>
<name>A0A9P9GY07_FUSRE</name>
<keyword evidence="2 5" id="KW-0349">Heme</keyword>
<evidence type="ECO:0000256" key="5">
    <source>
        <dbReference type="PIRSR" id="PIRSR602401-1"/>
    </source>
</evidence>
<comment type="similarity">
    <text evidence="6">Belongs to the cytochrome P450 family.</text>
</comment>
<dbReference type="SUPFAM" id="SSF48264">
    <property type="entry name" value="Cytochrome P450"/>
    <property type="match status" value="1"/>
</dbReference>
<comment type="caution">
    <text evidence="8">The sequence shown here is derived from an EMBL/GenBank/DDBJ whole genome shotgun (WGS) entry which is preliminary data.</text>
</comment>
<dbReference type="GO" id="GO:0020037">
    <property type="term" value="F:heme binding"/>
    <property type="evidence" value="ECO:0007669"/>
    <property type="project" value="InterPro"/>
</dbReference>
<dbReference type="PRINTS" id="PR00463">
    <property type="entry name" value="EP450I"/>
</dbReference>
<keyword evidence="6" id="KW-0560">Oxidoreductase</keyword>
<evidence type="ECO:0000256" key="7">
    <source>
        <dbReference type="SAM" id="Phobius"/>
    </source>
</evidence>
<dbReference type="InterPro" id="IPR001128">
    <property type="entry name" value="Cyt_P450"/>
</dbReference>
<proteinExistence type="inferred from homology"/>